<sequence length="46" mass="5007">MVTTISLEAASTKANGIWSCLRRPAGSQFQYRAERTSYLKSGNPTG</sequence>
<name>E4PFK6_MARAH</name>
<dbReference type="PATRIC" id="fig|225937.3.peg.994"/>
<dbReference type="EMBL" id="CP001978">
    <property type="protein sequence ID" value="ADP96756.1"/>
    <property type="molecule type" value="Genomic_DNA"/>
</dbReference>
<accession>E4PFK6</accession>
<dbReference type="Proteomes" id="UP000007077">
    <property type="component" value="Chromosome"/>
</dbReference>
<reference evidence="2" key="2">
    <citation type="submission" date="2010-02" db="EMBL/GenBank/DDBJ databases">
        <title>Complete genome sequence of Marinobacter adhaerens type strain (HP15).</title>
        <authorList>
            <person name="Gaerdes A.A.M."/>
            <person name="Kaeppel E."/>
            <person name="Shezad A."/>
            <person name="Seebah S."/>
            <person name="Teeling H."/>
            <person name="Yarza P."/>
            <person name="Gloeckner F.O."/>
            <person name="Ullrich M.S."/>
        </authorList>
    </citation>
    <scope>NUCLEOTIDE SEQUENCE [LARGE SCALE GENOMIC DNA]</scope>
    <source>
        <strain evidence="2">DSM 23420 / HP15</strain>
    </source>
</reference>
<dbReference type="STRING" id="225937.HP15_992"/>
<evidence type="ECO:0000313" key="1">
    <source>
        <dbReference type="EMBL" id="ADP96756.1"/>
    </source>
</evidence>
<reference evidence="1 2" key="1">
    <citation type="journal article" date="2010" name="Stand. Genomic Sci.">
        <title>Complete genome sequence of Marinobacter adhaerens type strain (HP15), a diatom-interacting marine microorganism.</title>
        <authorList>
            <person name="Gardes A."/>
            <person name="Kaeppel E."/>
            <person name="Shehzad A."/>
            <person name="Seebah S."/>
            <person name="Teeling H."/>
            <person name="Yarza P."/>
            <person name="Glockner F.O."/>
            <person name="Grossart H.P."/>
            <person name="Ullrich M.S."/>
        </authorList>
    </citation>
    <scope>NUCLEOTIDE SEQUENCE [LARGE SCALE GENOMIC DNA]</scope>
    <source>
        <strain evidence="2">DSM 23420 / HP15</strain>
    </source>
</reference>
<dbReference type="KEGG" id="mad:HP15_992"/>
<proteinExistence type="predicted"/>
<organism evidence="1 2">
    <name type="scientific">Marinobacter adhaerens (strain DSM 23420 / HP15)</name>
    <dbReference type="NCBI Taxonomy" id="225937"/>
    <lineage>
        <taxon>Bacteria</taxon>
        <taxon>Pseudomonadati</taxon>
        <taxon>Pseudomonadota</taxon>
        <taxon>Gammaproteobacteria</taxon>
        <taxon>Pseudomonadales</taxon>
        <taxon>Marinobacteraceae</taxon>
        <taxon>Marinobacter</taxon>
    </lineage>
</organism>
<evidence type="ECO:0000313" key="2">
    <source>
        <dbReference type="Proteomes" id="UP000007077"/>
    </source>
</evidence>
<gene>
    <name evidence="1" type="ordered locus">HP15_992</name>
</gene>
<dbReference type="AlphaFoldDB" id="E4PFK6"/>
<protein>
    <submittedName>
        <fullName evidence="1">Uncharacterized protein</fullName>
    </submittedName>
</protein>
<dbReference type="HOGENOM" id="CLU_3185556_0_0_6"/>